<evidence type="ECO:0000313" key="3">
    <source>
        <dbReference type="Proteomes" id="UP001482620"/>
    </source>
</evidence>
<gene>
    <name evidence="2" type="ORF">ILYODFUR_032805</name>
</gene>
<accession>A0ABV0UAD4</accession>
<name>A0ABV0UAD4_9TELE</name>
<reference evidence="2 3" key="1">
    <citation type="submission" date="2021-06" db="EMBL/GenBank/DDBJ databases">
        <authorList>
            <person name="Palmer J.M."/>
        </authorList>
    </citation>
    <scope>NUCLEOTIDE SEQUENCE [LARGE SCALE GENOMIC DNA]</scope>
    <source>
        <strain evidence="3">if_2019</strain>
        <tissue evidence="2">Muscle</tissue>
    </source>
</reference>
<organism evidence="2 3">
    <name type="scientific">Ilyodon furcidens</name>
    <name type="common">goldbreast splitfin</name>
    <dbReference type="NCBI Taxonomy" id="33524"/>
    <lineage>
        <taxon>Eukaryota</taxon>
        <taxon>Metazoa</taxon>
        <taxon>Chordata</taxon>
        <taxon>Craniata</taxon>
        <taxon>Vertebrata</taxon>
        <taxon>Euteleostomi</taxon>
        <taxon>Actinopterygii</taxon>
        <taxon>Neopterygii</taxon>
        <taxon>Teleostei</taxon>
        <taxon>Neoteleostei</taxon>
        <taxon>Acanthomorphata</taxon>
        <taxon>Ovalentaria</taxon>
        <taxon>Atherinomorphae</taxon>
        <taxon>Cyprinodontiformes</taxon>
        <taxon>Goodeidae</taxon>
        <taxon>Ilyodon</taxon>
    </lineage>
</organism>
<keyword evidence="3" id="KW-1185">Reference proteome</keyword>
<proteinExistence type="predicted"/>
<evidence type="ECO:0000256" key="1">
    <source>
        <dbReference type="SAM" id="MobiDB-lite"/>
    </source>
</evidence>
<feature type="region of interest" description="Disordered" evidence="1">
    <location>
        <begin position="123"/>
        <end position="147"/>
    </location>
</feature>
<sequence>MILNMKLNDFNSQQNLLTFLLSSSSRNGRVEEESNSHASFCRSRYVPPLLRPVRHTGIGNKSLFSVSFIIPGDARAATSVELCMLNCATQSVYPPKMDDPNTLEGLCFSASLRMPWAPPVEAGGGVWEEGSLGVSTDSSSGAEEDNE</sequence>
<dbReference type="Proteomes" id="UP001482620">
    <property type="component" value="Unassembled WGS sequence"/>
</dbReference>
<dbReference type="EMBL" id="JAHRIQ010063354">
    <property type="protein sequence ID" value="MEQ2242140.1"/>
    <property type="molecule type" value="Genomic_DNA"/>
</dbReference>
<comment type="caution">
    <text evidence="2">The sequence shown here is derived from an EMBL/GenBank/DDBJ whole genome shotgun (WGS) entry which is preliminary data.</text>
</comment>
<protein>
    <submittedName>
        <fullName evidence="2">Uncharacterized protein</fullName>
    </submittedName>
</protein>
<evidence type="ECO:0000313" key="2">
    <source>
        <dbReference type="EMBL" id="MEQ2242140.1"/>
    </source>
</evidence>